<dbReference type="AlphaFoldDB" id="A0A0K2TPR3"/>
<evidence type="ECO:0000256" key="1">
    <source>
        <dbReference type="SAM" id="MobiDB-lite"/>
    </source>
</evidence>
<accession>A0A0K2TPR3</accession>
<feature type="compositionally biased region" description="Polar residues" evidence="1">
    <location>
        <begin position="27"/>
        <end position="38"/>
    </location>
</feature>
<organism evidence="2">
    <name type="scientific">Lepeophtheirus salmonis</name>
    <name type="common">Salmon louse</name>
    <name type="synonym">Caligus salmonis</name>
    <dbReference type="NCBI Taxonomy" id="72036"/>
    <lineage>
        <taxon>Eukaryota</taxon>
        <taxon>Metazoa</taxon>
        <taxon>Ecdysozoa</taxon>
        <taxon>Arthropoda</taxon>
        <taxon>Crustacea</taxon>
        <taxon>Multicrustacea</taxon>
        <taxon>Hexanauplia</taxon>
        <taxon>Copepoda</taxon>
        <taxon>Siphonostomatoida</taxon>
        <taxon>Caligidae</taxon>
        <taxon>Lepeophtheirus</taxon>
    </lineage>
</organism>
<protein>
    <submittedName>
        <fullName evidence="2">Uncharacterized protein</fullName>
    </submittedName>
</protein>
<sequence length="38" mass="4291">MVTMKSFEMFFQTISKLTRGDDRPPLETNSIQGLNVSA</sequence>
<reference evidence="2" key="1">
    <citation type="submission" date="2014-05" db="EMBL/GenBank/DDBJ databases">
        <authorList>
            <person name="Chronopoulou M."/>
        </authorList>
    </citation>
    <scope>NUCLEOTIDE SEQUENCE</scope>
    <source>
        <tissue evidence="2">Whole organism</tissue>
    </source>
</reference>
<name>A0A0K2TPR3_LEPSM</name>
<proteinExistence type="predicted"/>
<evidence type="ECO:0000313" key="2">
    <source>
        <dbReference type="EMBL" id="CDW27652.1"/>
    </source>
</evidence>
<dbReference type="EMBL" id="HACA01010291">
    <property type="protein sequence ID" value="CDW27652.1"/>
    <property type="molecule type" value="Transcribed_RNA"/>
</dbReference>
<feature type="region of interest" description="Disordered" evidence="1">
    <location>
        <begin position="18"/>
        <end position="38"/>
    </location>
</feature>